<organism evidence="2 3">
    <name type="scientific">Gordonia pseudamarae</name>
    <dbReference type="NCBI Taxonomy" id="2831662"/>
    <lineage>
        <taxon>Bacteria</taxon>
        <taxon>Bacillati</taxon>
        <taxon>Actinomycetota</taxon>
        <taxon>Actinomycetes</taxon>
        <taxon>Mycobacteriales</taxon>
        <taxon>Gordoniaceae</taxon>
        <taxon>Gordonia</taxon>
    </lineage>
</organism>
<proteinExistence type="predicted"/>
<sequence length="504" mass="55820">MQTTIEHHLRIDPHPRKSDFAAGFAARIHDPLWFLTRQWQMGEFQGENAATPVRVDYSLVTTPIMASPVAPAADPTRIPAESIIEDHPDSWWTTGRRLRIGARIADGYTIGHTDRFTPPPPYHHLIDRPDGLAIWRRRAALQIPDAEFDALGVPRTRESAWKSDELVYATQFPTGDPESDSATLSVVRHRGGDVDWVTADASSAYFAGDRVDREGRPSPLHYPGAPVSRWWEFEDAAVDIGGYPPDSAHPVTALLIELICTHGDDWFVFPIDVPVGHVATLPDASITVTDSFGDRTAVTAPVDDWSMFTTTGADVRSLVLWLRAVTPLEGPILDDVLFGMDEYANVLWAVERRIAGQDVTEPDAPAAPAPDEHPRTEPRAGDPGTRRYRYLAGIAPQVHWHPYEIDRDSEIPRFVQRAVADLSSDPPHLIAPPTAQVLRVHTDAGEAVHTITPATIPSSGTHLESRYKLARGTDGTPCLWLERHRAPVLRPPGRTVRFDDVVEV</sequence>
<evidence type="ECO:0000256" key="1">
    <source>
        <dbReference type="SAM" id="MobiDB-lite"/>
    </source>
</evidence>
<feature type="region of interest" description="Disordered" evidence="1">
    <location>
        <begin position="360"/>
        <end position="386"/>
    </location>
</feature>
<name>A0ABX6IFD3_9ACTN</name>
<evidence type="ECO:0000313" key="3">
    <source>
        <dbReference type="Proteomes" id="UP001059836"/>
    </source>
</evidence>
<dbReference type="EMBL" id="CP045809">
    <property type="protein sequence ID" value="QHN34534.1"/>
    <property type="molecule type" value="Genomic_DNA"/>
</dbReference>
<dbReference type="RefSeq" id="WP_213247741.1">
    <property type="nucleotide sequence ID" value="NZ_CP045806.1"/>
</dbReference>
<protein>
    <submittedName>
        <fullName evidence="2">Uncharacterized protein</fullName>
    </submittedName>
</protein>
<gene>
    <name evidence="2" type="ORF">GII31_06085</name>
</gene>
<feature type="compositionally biased region" description="Basic and acidic residues" evidence="1">
    <location>
        <begin position="370"/>
        <end position="380"/>
    </location>
</feature>
<evidence type="ECO:0000313" key="2">
    <source>
        <dbReference type="EMBL" id="QHN34534.1"/>
    </source>
</evidence>
<accession>A0ABX6IFD3</accession>
<keyword evidence="3" id="KW-1185">Reference proteome</keyword>
<dbReference type="Proteomes" id="UP001059836">
    <property type="component" value="Chromosome"/>
</dbReference>
<reference evidence="2" key="1">
    <citation type="journal article" date="2021" name="Nat. Microbiol.">
        <title>Cocultivation of an ultrasmall environmental parasitic bacterium with lytic ability against bacteria associated with wastewater foams.</title>
        <authorList>
            <person name="Batinovic S."/>
            <person name="Rose J.J.A."/>
            <person name="Ratcliffe J."/>
            <person name="Seviour R.J."/>
            <person name="Petrovski S."/>
        </authorList>
    </citation>
    <scope>NUCLEOTIDE SEQUENCE</scope>
    <source>
        <strain evidence="2">CON9</strain>
    </source>
</reference>